<evidence type="ECO:0000256" key="3">
    <source>
        <dbReference type="SAM" id="MobiDB-lite"/>
    </source>
</evidence>
<dbReference type="SUPFAM" id="SSF88713">
    <property type="entry name" value="Glycoside hydrolase/deacetylase"/>
    <property type="match status" value="1"/>
</dbReference>
<protein>
    <submittedName>
        <fullName evidence="6">Polysaccharide deacetylase family protein</fullName>
    </submittedName>
</protein>
<name>A0A7H0EWV7_9CYAN</name>
<gene>
    <name evidence="6" type="ORF">IAR63_10010</name>
</gene>
<feature type="region of interest" description="Disordered" evidence="3">
    <location>
        <begin position="73"/>
        <end position="95"/>
    </location>
</feature>
<feature type="compositionally biased region" description="Polar residues" evidence="3">
    <location>
        <begin position="73"/>
        <end position="87"/>
    </location>
</feature>
<keyword evidence="4" id="KW-0812">Transmembrane</keyword>
<comment type="subcellular location">
    <subcellularLocation>
        <location evidence="1">Secreted</location>
    </subcellularLocation>
</comment>
<evidence type="ECO:0000259" key="5">
    <source>
        <dbReference type="PROSITE" id="PS51677"/>
    </source>
</evidence>
<dbReference type="Pfam" id="PF09992">
    <property type="entry name" value="NAGPA"/>
    <property type="match status" value="1"/>
</dbReference>
<dbReference type="PANTHER" id="PTHR34216">
    <property type="match status" value="1"/>
</dbReference>
<dbReference type="Gene3D" id="3.20.20.370">
    <property type="entry name" value="Glycoside hydrolase/deacetylase"/>
    <property type="match status" value="1"/>
</dbReference>
<evidence type="ECO:0000256" key="1">
    <source>
        <dbReference type="ARBA" id="ARBA00004613"/>
    </source>
</evidence>
<dbReference type="InterPro" id="IPR018711">
    <property type="entry name" value="NAGPA"/>
</dbReference>
<dbReference type="GO" id="GO:0005975">
    <property type="term" value="P:carbohydrate metabolic process"/>
    <property type="evidence" value="ECO:0007669"/>
    <property type="project" value="InterPro"/>
</dbReference>
<dbReference type="AlphaFoldDB" id="A0A7H0EWV7"/>
<dbReference type="InterPro" id="IPR002509">
    <property type="entry name" value="NODB_dom"/>
</dbReference>
<dbReference type="GO" id="GO:0005576">
    <property type="term" value="C:extracellular region"/>
    <property type="evidence" value="ECO:0007669"/>
    <property type="project" value="UniProtKB-SubCell"/>
</dbReference>
<dbReference type="Pfam" id="PF01522">
    <property type="entry name" value="Polysacc_deac_1"/>
    <property type="match status" value="1"/>
</dbReference>
<evidence type="ECO:0000256" key="2">
    <source>
        <dbReference type="ARBA" id="ARBA00022729"/>
    </source>
</evidence>
<dbReference type="InterPro" id="IPR051398">
    <property type="entry name" value="Polysacch_Deacetylase"/>
</dbReference>
<dbReference type="GO" id="GO:0016810">
    <property type="term" value="F:hydrolase activity, acting on carbon-nitrogen (but not peptide) bonds"/>
    <property type="evidence" value="ECO:0007669"/>
    <property type="project" value="InterPro"/>
</dbReference>
<reference evidence="6 7" key="1">
    <citation type="submission" date="2020-08" db="EMBL/GenBank/DDBJ databases">
        <title>Complete genome sequence of Raphidiopsis curvispora isolated from drinking water reservoir in South Korea.</title>
        <authorList>
            <person name="Jeong J."/>
        </authorList>
    </citation>
    <scope>NUCLEOTIDE SEQUENCE [LARGE SCALE GENOMIC DNA]</scope>
    <source>
        <strain evidence="6 7">GIHE-G1</strain>
    </source>
</reference>
<sequence>MTSRLPKLPHLTLFLVTGLPVVIAVLSFSWYQRSKSFQKAKSTPTPVVFTTQSPEYLLSQGFLSLQKYCESPPSNAISTSPEENTQAPSPPQCPNWVPGEKILETSFPKSEATVPEKKSPEWFQFLNHIITRTDNTQEQNTPPPKLQLVTPFPELNRQARLARVPIFMYHDILPQKQVFFDVTPEELEAHFQLLQQEGVTPISPNWLLAHLRTGVPLPAKPVLLSFDDGYGGHYEYVYPLLKKYNFPAVFSVYVKKMEGKTARSSLTWEQLREMAASPLVTIASHSVNHPRDLRQLSEEELSSEVIDSKRILQERLGIPINYFTYPEGKLDERVRARVIAAGYQMAFSMDDADEKFVGDSPDLFTIGRFGQSRLREIATLAWGGYPAPVDPTNFNFNVDIEKREYKVNNTELILIGGGVPGTFHADSRYQLPDMLKDTQAIAAVDGGFFSLKYLDSNTMIGPVLSGNRGFIPGNASENLKLRDRPLVLINPHSVNFIPFVPESHNSLEGIQAFSPENKSVTDAFVGAAWLVRNNTPQPAANFGNLYGYDIARHRAFWGINVAGIPVIGVTKTPVDSVSLGEILYRLGFRDAVMLDSGASTSLTYQGKSLVAYTPRPVPHAVVLYPGPQNPQSVPTQSPNN</sequence>
<keyword evidence="4" id="KW-0472">Membrane</keyword>
<evidence type="ECO:0000313" key="7">
    <source>
        <dbReference type="Proteomes" id="UP000516013"/>
    </source>
</evidence>
<dbReference type="CDD" id="cd10918">
    <property type="entry name" value="CE4_NodB_like_5s_6s"/>
    <property type="match status" value="1"/>
</dbReference>
<dbReference type="EMBL" id="CP060822">
    <property type="protein sequence ID" value="QNP28273.1"/>
    <property type="molecule type" value="Genomic_DNA"/>
</dbReference>
<evidence type="ECO:0000313" key="6">
    <source>
        <dbReference type="EMBL" id="QNP28273.1"/>
    </source>
</evidence>
<feature type="domain" description="NodB homology" evidence="5">
    <location>
        <begin position="220"/>
        <end position="450"/>
    </location>
</feature>
<dbReference type="PROSITE" id="PS51677">
    <property type="entry name" value="NODB"/>
    <property type="match status" value="1"/>
</dbReference>
<dbReference type="Proteomes" id="UP000516013">
    <property type="component" value="Chromosome"/>
</dbReference>
<proteinExistence type="predicted"/>
<dbReference type="InterPro" id="IPR011330">
    <property type="entry name" value="Glyco_hydro/deAcase_b/a-brl"/>
</dbReference>
<keyword evidence="4" id="KW-1133">Transmembrane helix</keyword>
<keyword evidence="2" id="KW-0732">Signal</keyword>
<keyword evidence="7" id="KW-1185">Reference proteome</keyword>
<feature type="transmembrane region" description="Helical" evidence="4">
    <location>
        <begin position="12"/>
        <end position="31"/>
    </location>
</feature>
<dbReference type="KEGG" id="ccur:IAR63_10010"/>
<accession>A0A7H0EWV7</accession>
<evidence type="ECO:0000256" key="4">
    <source>
        <dbReference type="SAM" id="Phobius"/>
    </source>
</evidence>
<dbReference type="PANTHER" id="PTHR34216:SF3">
    <property type="entry name" value="POLY-BETA-1,6-N-ACETYL-D-GLUCOSAMINE N-DEACETYLASE"/>
    <property type="match status" value="1"/>
</dbReference>
<organism evidence="6 7">
    <name type="scientific">Cylindrospermopsis curvispora GIHE-G1</name>
    <dbReference type="NCBI Taxonomy" id="2666332"/>
    <lineage>
        <taxon>Bacteria</taxon>
        <taxon>Bacillati</taxon>
        <taxon>Cyanobacteriota</taxon>
        <taxon>Cyanophyceae</taxon>
        <taxon>Nostocales</taxon>
        <taxon>Aphanizomenonaceae</taxon>
        <taxon>Cylindrospermopsis</taxon>
    </lineage>
</organism>